<dbReference type="Proteomes" id="UP000632849">
    <property type="component" value="Unassembled WGS sequence"/>
</dbReference>
<sequence>MTIEIDTVQVDPEQLPADSFTESDIARIQLVNLIESAASRLGVYAQMVGEDLARAGDYVRALPRGVDASVITQAVITERVRGTSWETIGEALRMSATDAEEKWGAAEATWSRASRATTVYRKNPGGYAASADRYITTDKPYVGTSTRRPLSASLDAAAHLTGRDVAAADRAFAGTPACTHCAP</sequence>
<dbReference type="EMBL" id="BNBE01000002">
    <property type="protein sequence ID" value="GHG14156.1"/>
    <property type="molecule type" value="Genomic_DNA"/>
</dbReference>
<proteinExistence type="predicted"/>
<evidence type="ECO:0000313" key="2">
    <source>
        <dbReference type="Proteomes" id="UP000632849"/>
    </source>
</evidence>
<reference evidence="1" key="2">
    <citation type="submission" date="2020-09" db="EMBL/GenBank/DDBJ databases">
        <authorList>
            <person name="Sun Q."/>
            <person name="Ohkuma M."/>
        </authorList>
    </citation>
    <scope>NUCLEOTIDE SEQUENCE</scope>
    <source>
        <strain evidence="1">JCM 4122</strain>
    </source>
</reference>
<accession>A0A919BTT4</accession>
<comment type="caution">
    <text evidence="1">The sequence shown here is derived from an EMBL/GenBank/DDBJ whole genome shotgun (WGS) entry which is preliminary data.</text>
</comment>
<protein>
    <submittedName>
        <fullName evidence="1">Uncharacterized protein</fullName>
    </submittedName>
</protein>
<dbReference type="AlphaFoldDB" id="A0A919BTT4"/>
<evidence type="ECO:0000313" key="1">
    <source>
        <dbReference type="EMBL" id="GHG14156.1"/>
    </source>
</evidence>
<gene>
    <name evidence="1" type="ORF">GCM10017667_55430</name>
</gene>
<organism evidence="1 2">
    <name type="scientific">Streptomyces filamentosus</name>
    <name type="common">Streptomyces roseosporus</name>
    <dbReference type="NCBI Taxonomy" id="67294"/>
    <lineage>
        <taxon>Bacteria</taxon>
        <taxon>Bacillati</taxon>
        <taxon>Actinomycetota</taxon>
        <taxon>Actinomycetes</taxon>
        <taxon>Kitasatosporales</taxon>
        <taxon>Streptomycetaceae</taxon>
        <taxon>Streptomyces</taxon>
    </lineage>
</organism>
<dbReference type="RefSeq" id="WP_190043401.1">
    <property type="nucleotide sequence ID" value="NZ_BNBE01000002.1"/>
</dbReference>
<keyword evidence="2" id="KW-1185">Reference proteome</keyword>
<name>A0A919BTT4_STRFL</name>
<reference evidence="1" key="1">
    <citation type="journal article" date="2014" name="Int. J. Syst. Evol. Microbiol.">
        <title>Complete genome sequence of Corynebacterium casei LMG S-19264T (=DSM 44701T), isolated from a smear-ripened cheese.</title>
        <authorList>
            <consortium name="US DOE Joint Genome Institute (JGI-PGF)"/>
            <person name="Walter F."/>
            <person name="Albersmeier A."/>
            <person name="Kalinowski J."/>
            <person name="Ruckert C."/>
        </authorList>
    </citation>
    <scope>NUCLEOTIDE SEQUENCE</scope>
    <source>
        <strain evidence="1">JCM 4122</strain>
    </source>
</reference>